<protein>
    <recommendedName>
        <fullName evidence="8">Protein-S-isoprenylcysteine O-methyltransferase Ste14</fullName>
    </recommendedName>
</protein>
<feature type="transmembrane region" description="Helical" evidence="5">
    <location>
        <begin position="63"/>
        <end position="82"/>
    </location>
</feature>
<feature type="transmembrane region" description="Helical" evidence="5">
    <location>
        <begin position="116"/>
        <end position="147"/>
    </location>
</feature>
<gene>
    <name evidence="6" type="ORF">GCM10010909_26220</name>
</gene>
<evidence type="ECO:0000256" key="2">
    <source>
        <dbReference type="ARBA" id="ARBA00022692"/>
    </source>
</evidence>
<feature type="transmembrane region" description="Helical" evidence="5">
    <location>
        <begin position="34"/>
        <end position="56"/>
    </location>
</feature>
<evidence type="ECO:0008006" key="8">
    <source>
        <dbReference type="Google" id="ProtNLM"/>
    </source>
</evidence>
<name>A0ABQ6A679_9PROT</name>
<evidence type="ECO:0000256" key="3">
    <source>
        <dbReference type="ARBA" id="ARBA00022989"/>
    </source>
</evidence>
<dbReference type="Proteomes" id="UP001156641">
    <property type="component" value="Unassembled WGS sequence"/>
</dbReference>
<evidence type="ECO:0000256" key="1">
    <source>
        <dbReference type="ARBA" id="ARBA00004127"/>
    </source>
</evidence>
<proteinExistence type="predicted"/>
<keyword evidence="2 5" id="KW-0812">Transmembrane</keyword>
<keyword evidence="3 5" id="KW-1133">Transmembrane helix</keyword>
<dbReference type="Gene3D" id="1.20.120.1630">
    <property type="match status" value="1"/>
</dbReference>
<dbReference type="InterPro" id="IPR052527">
    <property type="entry name" value="Metal_cation-efflux_comp"/>
</dbReference>
<dbReference type="PANTHER" id="PTHR43847:SF1">
    <property type="entry name" value="BLL3993 PROTEIN"/>
    <property type="match status" value="1"/>
</dbReference>
<evidence type="ECO:0000256" key="4">
    <source>
        <dbReference type="ARBA" id="ARBA00023136"/>
    </source>
</evidence>
<evidence type="ECO:0000313" key="6">
    <source>
        <dbReference type="EMBL" id="GLR67941.1"/>
    </source>
</evidence>
<keyword evidence="4 5" id="KW-0472">Membrane</keyword>
<evidence type="ECO:0000256" key="5">
    <source>
        <dbReference type="SAM" id="Phobius"/>
    </source>
</evidence>
<comment type="subcellular location">
    <subcellularLocation>
        <location evidence="1">Endomembrane system</location>
        <topology evidence="1">Multi-pass membrane protein</topology>
    </subcellularLocation>
</comment>
<sequence length="186" mass="20528">MHILFTAITGLAGLTCFAAFSWAVKKHFRQTGAMPLGMKVTSGLSLLGFAWFAWHLTSGVSQAWPLVLALFAASYSVFTWAIRATRRTPPTLAFDTDQPSFLLHHGPYQYVRHPFYLAYLLFWFATALAAQTMLAWAAPAIMAALYFDAATREERKFAMSGLSSAYAAYRAQAGMFLPRPSTLLAG</sequence>
<organism evidence="6 7">
    <name type="scientific">Acidocella aquatica</name>
    <dbReference type="NCBI Taxonomy" id="1922313"/>
    <lineage>
        <taxon>Bacteria</taxon>
        <taxon>Pseudomonadati</taxon>
        <taxon>Pseudomonadota</taxon>
        <taxon>Alphaproteobacteria</taxon>
        <taxon>Acetobacterales</taxon>
        <taxon>Acidocellaceae</taxon>
        <taxon>Acidocella</taxon>
    </lineage>
</organism>
<keyword evidence="7" id="KW-1185">Reference proteome</keyword>
<dbReference type="PANTHER" id="PTHR43847">
    <property type="entry name" value="BLL3993 PROTEIN"/>
    <property type="match status" value="1"/>
</dbReference>
<evidence type="ECO:0000313" key="7">
    <source>
        <dbReference type="Proteomes" id="UP001156641"/>
    </source>
</evidence>
<dbReference type="Pfam" id="PF04191">
    <property type="entry name" value="PEMT"/>
    <property type="match status" value="1"/>
</dbReference>
<reference evidence="7" key="1">
    <citation type="journal article" date="2019" name="Int. J. Syst. Evol. Microbiol.">
        <title>The Global Catalogue of Microorganisms (GCM) 10K type strain sequencing project: providing services to taxonomists for standard genome sequencing and annotation.</title>
        <authorList>
            <consortium name="The Broad Institute Genomics Platform"/>
            <consortium name="The Broad Institute Genome Sequencing Center for Infectious Disease"/>
            <person name="Wu L."/>
            <person name="Ma J."/>
        </authorList>
    </citation>
    <scope>NUCLEOTIDE SEQUENCE [LARGE SCALE GENOMIC DNA]</scope>
    <source>
        <strain evidence="7">NBRC 112502</strain>
    </source>
</reference>
<comment type="caution">
    <text evidence="6">The sequence shown here is derived from an EMBL/GenBank/DDBJ whole genome shotgun (WGS) entry which is preliminary data.</text>
</comment>
<dbReference type="EMBL" id="BSOS01000073">
    <property type="protein sequence ID" value="GLR67941.1"/>
    <property type="molecule type" value="Genomic_DNA"/>
</dbReference>
<accession>A0ABQ6A679</accession>
<dbReference type="RefSeq" id="WP_284258748.1">
    <property type="nucleotide sequence ID" value="NZ_BSOS01000073.1"/>
</dbReference>
<dbReference type="InterPro" id="IPR007318">
    <property type="entry name" value="Phopholipid_MeTrfase"/>
</dbReference>